<keyword evidence="2" id="KW-0732">Signal</keyword>
<comment type="caution">
    <text evidence="3">The sequence shown here is derived from an EMBL/GenBank/DDBJ whole genome shotgun (WGS) entry which is preliminary data.</text>
</comment>
<evidence type="ECO:0000313" key="4">
    <source>
        <dbReference type="Proteomes" id="UP000638560"/>
    </source>
</evidence>
<protein>
    <submittedName>
        <fullName evidence="3">Copper transporter</fullName>
    </submittedName>
</protein>
<dbReference type="Pfam" id="PF11382">
    <property type="entry name" value="MctB"/>
    <property type="match status" value="1"/>
</dbReference>
<feature type="coiled-coil region" evidence="1">
    <location>
        <begin position="41"/>
        <end position="71"/>
    </location>
</feature>
<sequence length="305" mass="31236">MINFRYHMVSLAAVFLALAVGAVFGTTAANGVASDVLSDSVSAAHKANKQLRDTANELEEEASRKDDYINETAPALLSGTLTGRRIVVLTTPSGREHAGGVIEKIGLAGAAVTGPIDVREAFFNPKNSLDLLALTRTVPAGTLPATGDGVRTASALLATVLLTPDPSGVQTDDRRSVVLSAYARAQYLTVPERLDGPADAAVLVTGAAYVEEDSAERNAAIATMAAQFGGTGRTVVAGTGAAEGSVIEAVRGDDALAARISTVDGVAGVQGQVVTALALVERIVADRVGRYGTAAGADALTPRRW</sequence>
<feature type="signal peptide" evidence="2">
    <location>
        <begin position="1"/>
        <end position="28"/>
    </location>
</feature>
<organism evidence="3 4">
    <name type="scientific">Plantactinospora alkalitolerans</name>
    <dbReference type="NCBI Taxonomy" id="2789879"/>
    <lineage>
        <taxon>Bacteria</taxon>
        <taxon>Bacillati</taxon>
        <taxon>Actinomycetota</taxon>
        <taxon>Actinomycetes</taxon>
        <taxon>Micromonosporales</taxon>
        <taxon>Micromonosporaceae</taxon>
        <taxon>Plantactinospora</taxon>
    </lineage>
</organism>
<evidence type="ECO:0000256" key="1">
    <source>
        <dbReference type="SAM" id="Coils"/>
    </source>
</evidence>
<proteinExistence type="predicted"/>
<accession>A0ABS0H8K9</accession>
<dbReference type="Proteomes" id="UP000638560">
    <property type="component" value="Unassembled WGS sequence"/>
</dbReference>
<dbReference type="EMBL" id="JADPUN010000343">
    <property type="protein sequence ID" value="MBF9134427.1"/>
    <property type="molecule type" value="Genomic_DNA"/>
</dbReference>
<dbReference type="RefSeq" id="WP_196205911.1">
    <property type="nucleotide sequence ID" value="NZ_JADPUN010000343.1"/>
</dbReference>
<keyword evidence="4" id="KW-1185">Reference proteome</keyword>
<reference evidence="3 4" key="1">
    <citation type="submission" date="2020-11" db="EMBL/GenBank/DDBJ databases">
        <title>A novel isolate from a Black sea contaminated sediment with potential to produce alkanes: Plantactinospora alkalitolerans sp. nov.</title>
        <authorList>
            <person name="Carro L."/>
            <person name="Veyisoglu A."/>
            <person name="Guven K."/>
            <person name="Schumann P."/>
            <person name="Klenk H.-P."/>
            <person name="Sahin N."/>
        </authorList>
    </citation>
    <scope>NUCLEOTIDE SEQUENCE [LARGE SCALE GENOMIC DNA]</scope>
    <source>
        <strain evidence="3 4">S1510</strain>
    </source>
</reference>
<dbReference type="InterPro" id="IPR021522">
    <property type="entry name" value="MctB"/>
</dbReference>
<name>A0ABS0H8K9_9ACTN</name>
<evidence type="ECO:0000256" key="2">
    <source>
        <dbReference type="SAM" id="SignalP"/>
    </source>
</evidence>
<gene>
    <name evidence="3" type="ORF">I0C86_36690</name>
</gene>
<feature type="chain" id="PRO_5045086869" evidence="2">
    <location>
        <begin position="29"/>
        <end position="305"/>
    </location>
</feature>
<evidence type="ECO:0000313" key="3">
    <source>
        <dbReference type="EMBL" id="MBF9134427.1"/>
    </source>
</evidence>
<keyword evidence="1" id="KW-0175">Coiled coil</keyword>